<feature type="compositionally biased region" description="Gly residues" evidence="1">
    <location>
        <begin position="50"/>
        <end position="63"/>
    </location>
</feature>
<name>C5FG36_ARTOC</name>
<dbReference type="STRING" id="554155.C5FG36"/>
<feature type="signal peptide" evidence="2">
    <location>
        <begin position="1"/>
        <end position="20"/>
    </location>
</feature>
<feature type="region of interest" description="Disordered" evidence="1">
    <location>
        <begin position="521"/>
        <end position="599"/>
    </location>
</feature>
<proteinExistence type="predicted"/>
<dbReference type="HOGENOM" id="CLU_028606_1_0_1"/>
<keyword evidence="4" id="KW-1185">Reference proteome</keyword>
<dbReference type="VEuPathDB" id="FungiDB:MCYG_02540"/>
<dbReference type="PANTHER" id="PTHR38705:SF1">
    <property type="entry name" value="PROTEIN RDS1"/>
    <property type="match status" value="1"/>
</dbReference>
<dbReference type="InterPro" id="IPR039254">
    <property type="entry name" value="Rds1"/>
</dbReference>
<evidence type="ECO:0000313" key="3">
    <source>
        <dbReference type="EMBL" id="EEQ29721.1"/>
    </source>
</evidence>
<feature type="compositionally biased region" description="Low complexity" evidence="1">
    <location>
        <begin position="25"/>
        <end position="49"/>
    </location>
</feature>
<evidence type="ECO:0000256" key="1">
    <source>
        <dbReference type="SAM" id="MobiDB-lite"/>
    </source>
</evidence>
<protein>
    <submittedName>
        <fullName evidence="3">Rds1</fullName>
    </submittedName>
</protein>
<dbReference type="GeneID" id="9222576"/>
<feature type="compositionally biased region" description="Gly residues" evidence="1">
    <location>
        <begin position="546"/>
        <end position="555"/>
    </location>
</feature>
<dbReference type="PANTHER" id="PTHR38705">
    <property type="entry name" value="PROTEIN RDS1"/>
    <property type="match status" value="1"/>
</dbReference>
<dbReference type="Proteomes" id="UP000002035">
    <property type="component" value="Unassembled WGS sequence"/>
</dbReference>
<feature type="compositionally biased region" description="Gly residues" evidence="1">
    <location>
        <begin position="523"/>
        <end position="534"/>
    </location>
</feature>
<dbReference type="OrthoDB" id="2098436at2759"/>
<dbReference type="EMBL" id="DS995702">
    <property type="protein sequence ID" value="EEQ29721.1"/>
    <property type="molecule type" value="Genomic_DNA"/>
</dbReference>
<organism evidence="3 4">
    <name type="scientific">Arthroderma otae (strain ATCC MYA-4605 / CBS 113480)</name>
    <name type="common">Microsporum canis</name>
    <dbReference type="NCBI Taxonomy" id="554155"/>
    <lineage>
        <taxon>Eukaryota</taxon>
        <taxon>Fungi</taxon>
        <taxon>Dikarya</taxon>
        <taxon>Ascomycota</taxon>
        <taxon>Pezizomycotina</taxon>
        <taxon>Eurotiomycetes</taxon>
        <taxon>Eurotiomycetidae</taxon>
        <taxon>Onygenales</taxon>
        <taxon>Arthrodermataceae</taxon>
        <taxon>Microsporum</taxon>
    </lineage>
</organism>
<accession>C5FG36</accession>
<feature type="chain" id="PRO_5002951395" evidence="2">
    <location>
        <begin position="21"/>
        <end position="651"/>
    </location>
</feature>
<dbReference type="eggNOG" id="ENOG502QSE0">
    <property type="taxonomic scope" value="Eukaryota"/>
</dbReference>
<feature type="compositionally biased region" description="Low complexity" evidence="1">
    <location>
        <begin position="535"/>
        <end position="545"/>
    </location>
</feature>
<keyword evidence="2" id="KW-0732">Signal</keyword>
<feature type="compositionally biased region" description="Gly residues" evidence="1">
    <location>
        <begin position="579"/>
        <end position="596"/>
    </location>
</feature>
<feature type="compositionally biased region" description="Gly residues" evidence="1">
    <location>
        <begin position="422"/>
        <end position="448"/>
    </location>
</feature>
<dbReference type="Pfam" id="PF13668">
    <property type="entry name" value="Ferritin_2"/>
    <property type="match status" value="1"/>
</dbReference>
<feature type="compositionally biased region" description="Low complexity" evidence="1">
    <location>
        <begin position="386"/>
        <end position="401"/>
    </location>
</feature>
<gene>
    <name evidence="3" type="ORF">MCYG_02540</name>
</gene>
<dbReference type="AlphaFoldDB" id="C5FG36"/>
<feature type="region of interest" description="Disordered" evidence="1">
    <location>
        <begin position="25"/>
        <end position="74"/>
    </location>
</feature>
<reference evidence="4" key="1">
    <citation type="journal article" date="2012" name="MBio">
        <title>Comparative genome analysis of Trichophyton rubrum and related dermatophytes reveals candidate genes involved in infection.</title>
        <authorList>
            <person name="Martinez D.A."/>
            <person name="Oliver B.G."/>
            <person name="Graeser Y."/>
            <person name="Goldberg J.M."/>
            <person name="Li W."/>
            <person name="Martinez-Rossi N.M."/>
            <person name="Monod M."/>
            <person name="Shelest E."/>
            <person name="Barton R.C."/>
            <person name="Birch E."/>
            <person name="Brakhage A.A."/>
            <person name="Chen Z."/>
            <person name="Gurr S.J."/>
            <person name="Heiman D."/>
            <person name="Heitman J."/>
            <person name="Kosti I."/>
            <person name="Rossi A."/>
            <person name="Saif S."/>
            <person name="Samalova M."/>
            <person name="Saunders C.W."/>
            <person name="Shea T."/>
            <person name="Summerbell R.C."/>
            <person name="Xu J."/>
            <person name="Young S."/>
            <person name="Zeng Q."/>
            <person name="Birren B.W."/>
            <person name="Cuomo C.A."/>
            <person name="White T.C."/>
        </authorList>
    </citation>
    <scope>NUCLEOTIDE SEQUENCE [LARGE SCALE GENOMIC DNA]</scope>
    <source>
        <strain evidence="4">ATCC MYA-4605 / CBS 113480</strain>
    </source>
</reference>
<dbReference type="RefSeq" id="XP_002849606.1">
    <property type="nucleotide sequence ID" value="XM_002849560.1"/>
</dbReference>
<sequence>MKIHAFSRVIPLLLLPLALAQSTLSGSTRPSVSSSGSGSSSSKPSSSPSSGGGSGGGGGGGSASGSETGSIGSVGGPSLTYASDIIVPATPPVRSATFESHESHGAFSGVASVTGALTGTKVLATALSGQPAPTKATSYSSDGELHGAQPAPYFPAGGLGTNGTAPVYNVRSDYDYQSIALALHWEWMKYDLFQTGASQFKPKDFQAIGLTQSDYNLISFMANQSQGHVTLLSNILGESAPEPCTYNYPFKTAYEFLDFSQKITAVAQSTVYNFLPHLDSRETAMLVLQLVATTARQHMVFRQFEALQPMPLWFEAGVPQSWGWSLLAPFISSCPGNDRLVWRNFPALQVMDGPNSARKDGSGMNETMGGGLGVVNSTAIPAGKSCFGSTSGSSSSSSGSKKAPRGRFSPQYENVAATNTTGGSGGGGTSTSGGGAKPSGTGGSGSGSSGSLSAECMPGIASNRSKPISKPGREILLQWESAGRLVGPNNSYVTSSQAKKPAFVAWITQLNVTYTPLKVTSNGGNGGKGGGSGGSNATRSSSGTKPTGGVGGGGPSNSKNTIRRAQPTGNGGSSSSTGPSGGGGGRSSNGTAGGMSTGMTVQPDLSTFAGDPAVNGTVFIAITDQDLFLSPFNLSLIDSHVVAGPALYQAG</sequence>
<feature type="region of interest" description="Disordered" evidence="1">
    <location>
        <begin position="386"/>
        <end position="469"/>
    </location>
</feature>
<evidence type="ECO:0000313" key="4">
    <source>
        <dbReference type="Proteomes" id="UP000002035"/>
    </source>
</evidence>
<evidence type="ECO:0000256" key="2">
    <source>
        <dbReference type="SAM" id="SignalP"/>
    </source>
</evidence>